<comment type="subcellular location">
    <subcellularLocation>
        <location evidence="3">Cytoplasm</location>
    </subcellularLocation>
</comment>
<organism evidence="4">
    <name type="scientific">Paenibacillus sp. BIHB 4019</name>
    <dbReference type="NCBI Taxonomy" id="1870819"/>
    <lineage>
        <taxon>Bacteria</taxon>
        <taxon>Bacillati</taxon>
        <taxon>Bacillota</taxon>
        <taxon>Bacilli</taxon>
        <taxon>Bacillales</taxon>
        <taxon>Paenibacillaceae</taxon>
        <taxon>Paenibacillus</taxon>
    </lineage>
</organism>
<dbReference type="RefSeq" id="WP_099519520.1">
    <property type="nucleotide sequence ID" value="NZ_CP016808.1"/>
</dbReference>
<sequence>MHSRWQGEIDFINGKNVLSYSAHQAPLKITRPFKGPSGEMIIYLMESSPGLFGGDVQELDCQVGENAHLLLTTQSSCKLHPGMGESTSGQNNLFRVGKDAVLEYFPGPLVPYKDVRYKGNTEVRLQRGAQLLMSEIITPGRAGYGETFEYEMLHSELAVYWENRLVVWDPLRLEPRKYPPQSVLGGYSHFGNFWFLSEKITAEHVDAVRRILDSYSNVKPSNSSRLGQEIYGGVSLLEANGLVVRCLGNSGAELEALFHVIWSELRPLLLGKDAFQLRK</sequence>
<reference evidence="4" key="1">
    <citation type="submission" date="2016-08" db="EMBL/GenBank/DDBJ databases">
        <title>Complete Genome Seqeunce of Paenibacillus sp. BIHB 4019 from tea rhizoplane.</title>
        <authorList>
            <person name="Thakur R."/>
            <person name="Swarnkar M.K."/>
            <person name="Gulati A."/>
        </authorList>
    </citation>
    <scope>NUCLEOTIDE SEQUENCE [LARGE SCALE GENOMIC DNA]</scope>
    <source>
        <strain evidence="4">BIHB4019</strain>
    </source>
</reference>
<proteinExistence type="inferred from homology"/>
<dbReference type="GO" id="GO:0005737">
    <property type="term" value="C:cytoplasm"/>
    <property type="evidence" value="ECO:0007669"/>
    <property type="project" value="UniProtKB-SubCell"/>
</dbReference>
<dbReference type="PANTHER" id="PTHR33643:SF1">
    <property type="entry name" value="UREASE ACCESSORY PROTEIN D"/>
    <property type="match status" value="1"/>
</dbReference>
<keyword evidence="3" id="KW-0963">Cytoplasm</keyword>
<evidence type="ECO:0000256" key="3">
    <source>
        <dbReference type="HAMAP-Rule" id="MF_01384"/>
    </source>
</evidence>
<accession>A0A1B2DL02</accession>
<evidence type="ECO:0000256" key="1">
    <source>
        <dbReference type="ARBA" id="ARBA00007177"/>
    </source>
</evidence>
<comment type="subunit">
    <text evidence="3">UreD, UreF and UreG form a complex that acts as a GTP-hydrolysis-dependent molecular chaperone, activating the urease apoprotein by helping to assemble the nickel containing metallocenter of UreC. The UreE protein probably delivers the nickel.</text>
</comment>
<name>A0A1B2DL02_9BACL</name>
<keyword evidence="3" id="KW-0996">Nickel insertion</keyword>
<protein>
    <recommendedName>
        <fullName evidence="3">Urease accessory protein UreD</fullName>
    </recommendedName>
</protein>
<dbReference type="GO" id="GO:0016151">
    <property type="term" value="F:nickel cation binding"/>
    <property type="evidence" value="ECO:0007669"/>
    <property type="project" value="UniProtKB-UniRule"/>
</dbReference>
<comment type="similarity">
    <text evidence="1 3">Belongs to the UreD family.</text>
</comment>
<keyword evidence="2 3" id="KW-0143">Chaperone</keyword>
<comment type="function">
    <text evidence="3">Required for maturation of urease via the functional incorporation of the urease nickel metallocenter.</text>
</comment>
<dbReference type="PANTHER" id="PTHR33643">
    <property type="entry name" value="UREASE ACCESSORY PROTEIN D"/>
    <property type="match status" value="1"/>
</dbReference>
<dbReference type="InterPro" id="IPR002669">
    <property type="entry name" value="UreD"/>
</dbReference>
<dbReference type="Pfam" id="PF01774">
    <property type="entry name" value="UreD"/>
    <property type="match status" value="1"/>
</dbReference>
<dbReference type="HAMAP" id="MF_01384">
    <property type="entry name" value="UreD"/>
    <property type="match status" value="1"/>
</dbReference>
<dbReference type="AlphaFoldDB" id="A0A1B2DL02"/>
<dbReference type="EMBL" id="CP016808">
    <property type="protein sequence ID" value="ANY68379.1"/>
    <property type="molecule type" value="Genomic_DNA"/>
</dbReference>
<evidence type="ECO:0000256" key="2">
    <source>
        <dbReference type="ARBA" id="ARBA00023186"/>
    </source>
</evidence>
<evidence type="ECO:0000313" key="4">
    <source>
        <dbReference type="EMBL" id="ANY68379.1"/>
    </source>
</evidence>
<gene>
    <name evidence="3" type="primary">ureD</name>
    <name evidence="4" type="ORF">BBD42_19310</name>
</gene>